<reference evidence="2" key="1">
    <citation type="journal article" date="2019" name="Sci. Rep.">
        <title>Draft genome of Tanacetum cinerariifolium, the natural source of mosquito coil.</title>
        <authorList>
            <person name="Yamashiro T."/>
            <person name="Shiraishi A."/>
            <person name="Satake H."/>
            <person name="Nakayama K."/>
        </authorList>
    </citation>
    <scope>NUCLEOTIDE SEQUENCE</scope>
</reference>
<feature type="compositionally biased region" description="Low complexity" evidence="1">
    <location>
        <begin position="26"/>
        <end position="44"/>
    </location>
</feature>
<accession>A0A6L2L6L1</accession>
<dbReference type="EMBL" id="BKCJ010003712">
    <property type="protein sequence ID" value="GEU56730.1"/>
    <property type="molecule type" value="Genomic_DNA"/>
</dbReference>
<organism evidence="2">
    <name type="scientific">Tanacetum cinerariifolium</name>
    <name type="common">Dalmatian daisy</name>
    <name type="synonym">Chrysanthemum cinerariifolium</name>
    <dbReference type="NCBI Taxonomy" id="118510"/>
    <lineage>
        <taxon>Eukaryota</taxon>
        <taxon>Viridiplantae</taxon>
        <taxon>Streptophyta</taxon>
        <taxon>Embryophyta</taxon>
        <taxon>Tracheophyta</taxon>
        <taxon>Spermatophyta</taxon>
        <taxon>Magnoliopsida</taxon>
        <taxon>eudicotyledons</taxon>
        <taxon>Gunneridae</taxon>
        <taxon>Pentapetalae</taxon>
        <taxon>asterids</taxon>
        <taxon>campanulids</taxon>
        <taxon>Asterales</taxon>
        <taxon>Asteraceae</taxon>
        <taxon>Asteroideae</taxon>
        <taxon>Anthemideae</taxon>
        <taxon>Anthemidinae</taxon>
        <taxon>Tanacetum</taxon>
    </lineage>
</organism>
<dbReference type="AlphaFoldDB" id="A0A6L2L6L1"/>
<comment type="caution">
    <text evidence="2">The sequence shown here is derived from an EMBL/GenBank/DDBJ whole genome shotgun (WGS) entry which is preliminary data.</text>
</comment>
<proteinExistence type="predicted"/>
<sequence>MDDNLIAKESTNNSTLSEQHNKCSRSGNENKSSNNESSSAGNNADADIRPSNDNDTIREVNHDMFENMVVHGIQNHVQPESIPDTYVESIGRMMKIIDRLSLDSRYGKPKN</sequence>
<evidence type="ECO:0000256" key="1">
    <source>
        <dbReference type="SAM" id="MobiDB-lite"/>
    </source>
</evidence>
<feature type="compositionally biased region" description="Basic and acidic residues" evidence="1">
    <location>
        <begin position="46"/>
        <end position="57"/>
    </location>
</feature>
<protein>
    <submittedName>
        <fullName evidence="2">Uncharacterized protein</fullName>
    </submittedName>
</protein>
<evidence type="ECO:0000313" key="2">
    <source>
        <dbReference type="EMBL" id="GEU56730.1"/>
    </source>
</evidence>
<name>A0A6L2L6L1_TANCI</name>
<feature type="region of interest" description="Disordered" evidence="1">
    <location>
        <begin position="1"/>
        <end position="57"/>
    </location>
</feature>
<feature type="compositionally biased region" description="Polar residues" evidence="1">
    <location>
        <begin position="9"/>
        <end position="18"/>
    </location>
</feature>
<gene>
    <name evidence="2" type="ORF">Tci_028708</name>
</gene>